<dbReference type="InterPro" id="IPR000477">
    <property type="entry name" value="RT_dom"/>
</dbReference>
<protein>
    <recommendedName>
        <fullName evidence="2">ribonuclease H</fullName>
        <ecNumber evidence="2">3.1.26.4</ecNumber>
    </recommendedName>
</protein>
<dbReference type="PANTHER" id="PTHR47331:SF5">
    <property type="entry name" value="RIBONUCLEASE H"/>
    <property type="match status" value="1"/>
</dbReference>
<dbReference type="InterPro" id="IPR043502">
    <property type="entry name" value="DNA/RNA_pol_sf"/>
</dbReference>
<feature type="domain" description="Reverse transcriptase" evidence="3">
    <location>
        <begin position="123"/>
        <end position="243"/>
    </location>
</feature>
<reference evidence="5" key="1">
    <citation type="submission" date="2024-04" db="EMBL/GenBank/DDBJ databases">
        <title>Salinicola lusitanus LLJ914,a marine bacterium isolated from the Okinawa Trough.</title>
        <authorList>
            <person name="Li J."/>
        </authorList>
    </citation>
    <scope>NUCLEOTIDE SEQUENCE [LARGE SCALE GENOMIC DNA]</scope>
</reference>
<dbReference type="InterPro" id="IPR043128">
    <property type="entry name" value="Rev_trsase/Diguanyl_cyclase"/>
</dbReference>
<evidence type="ECO:0000313" key="4">
    <source>
        <dbReference type="EMBL" id="KAK7880766.1"/>
    </source>
</evidence>
<evidence type="ECO:0000256" key="1">
    <source>
        <dbReference type="ARBA" id="ARBA00010879"/>
    </source>
</evidence>
<organism evidence="4 5">
    <name type="scientific">Mugilogobius chulae</name>
    <name type="common">yellowstripe goby</name>
    <dbReference type="NCBI Taxonomy" id="88201"/>
    <lineage>
        <taxon>Eukaryota</taxon>
        <taxon>Metazoa</taxon>
        <taxon>Chordata</taxon>
        <taxon>Craniata</taxon>
        <taxon>Vertebrata</taxon>
        <taxon>Euteleostomi</taxon>
        <taxon>Actinopterygii</taxon>
        <taxon>Neopterygii</taxon>
        <taxon>Teleostei</taxon>
        <taxon>Neoteleostei</taxon>
        <taxon>Acanthomorphata</taxon>
        <taxon>Gobiaria</taxon>
        <taxon>Gobiiformes</taxon>
        <taxon>Gobioidei</taxon>
        <taxon>Gobiidae</taxon>
        <taxon>Gobionellinae</taxon>
        <taxon>Mugilogobius</taxon>
    </lineage>
</organism>
<comment type="similarity">
    <text evidence="1">Belongs to the beta type-B retroviral polymerase family. HERV class-II K(HML-2) pol subfamily.</text>
</comment>
<dbReference type="Pfam" id="PF05380">
    <property type="entry name" value="Peptidase_A17"/>
    <property type="match status" value="1"/>
</dbReference>
<sequence>MCEQVLPHRCYGNKVSLHSMHQKKQCCLSCVGQRTPFEGPRESKPSTQERCHKLIDAGYVKAIAPAKAEECSSSWFIPHHMVQHNQKHRIVFNCSFTFNGQSLNDNLLPGPTLGASLLGVLLRFREHPVAISSDVKGMFHQVRLLEEDKPFLRFLWRDVKVDQEPTIYEWQVLPFGTTCSPCCATFALQTHVQRHTEPEEDARLSVERCFYVDNCLQSLQSQEEAKQLVNRLHTLLMEGGFELREWASNVPAVIQHLPKESCSENSTLWFTQERADPQERTLGLLWQCKSDTLRYKQHRSEHPELTMRNIYRLLAQQYDPLGYIIPYTTRAKIIVQRLWDKKRGWDDPNLPEELLQAWRLWEEELPHLSQITLPRCYTSHATDCSNSSRTIHVFCDASERAYGSVAYLRTDSGEGDVQVAFLAARSRVAPKKQLSIPRLELCGALTGAQLASVLIKELTVQIQAVVYWTDSTTVLHWLQSDSCRYKVFVGTRVAEVQELTDINAWRYIDSASNPADDITRGKTLTQLTGESRWSHGPSFLLQSCEQWPEKIASPVGEETEELRSKAFCGLVTPDPVVPDVQQFNTYKELLDATTQKLHGAADKSSLTADDYQKAEIALLKYAQAESFPEEVSLLQADVLHPILLSSSHPVSKLLIQHYDDQLRHPGASACLQSCAGNTGY</sequence>
<accession>A0AAW0MRE5</accession>
<evidence type="ECO:0000259" key="3">
    <source>
        <dbReference type="Pfam" id="PF00078"/>
    </source>
</evidence>
<dbReference type="PANTHER" id="PTHR47331">
    <property type="entry name" value="PHD-TYPE DOMAIN-CONTAINING PROTEIN"/>
    <property type="match status" value="1"/>
</dbReference>
<evidence type="ECO:0000313" key="5">
    <source>
        <dbReference type="Proteomes" id="UP001460270"/>
    </source>
</evidence>
<evidence type="ECO:0000256" key="2">
    <source>
        <dbReference type="ARBA" id="ARBA00012180"/>
    </source>
</evidence>
<proteinExistence type="inferred from homology"/>
<comment type="caution">
    <text evidence="4">The sequence shown here is derived from an EMBL/GenBank/DDBJ whole genome shotgun (WGS) entry which is preliminary data.</text>
</comment>
<dbReference type="AlphaFoldDB" id="A0AAW0MRE5"/>
<dbReference type="Proteomes" id="UP001460270">
    <property type="component" value="Unassembled WGS sequence"/>
</dbReference>
<dbReference type="Gene3D" id="3.10.10.10">
    <property type="entry name" value="HIV Type 1 Reverse Transcriptase, subunit A, domain 1"/>
    <property type="match status" value="1"/>
</dbReference>
<dbReference type="InterPro" id="IPR008042">
    <property type="entry name" value="Retrotrans_Pao"/>
</dbReference>
<dbReference type="SUPFAM" id="SSF56672">
    <property type="entry name" value="DNA/RNA polymerases"/>
    <property type="match status" value="1"/>
</dbReference>
<dbReference type="EMBL" id="JBBPFD010000051">
    <property type="protein sequence ID" value="KAK7880766.1"/>
    <property type="molecule type" value="Genomic_DNA"/>
</dbReference>
<dbReference type="GO" id="GO:0004523">
    <property type="term" value="F:RNA-DNA hybrid ribonuclease activity"/>
    <property type="evidence" value="ECO:0007669"/>
    <property type="project" value="UniProtKB-EC"/>
</dbReference>
<name>A0AAW0MRE5_9GOBI</name>
<dbReference type="CDD" id="cd01644">
    <property type="entry name" value="RT_pepA17"/>
    <property type="match status" value="1"/>
</dbReference>
<dbReference type="Pfam" id="PF00078">
    <property type="entry name" value="RVT_1"/>
    <property type="match status" value="1"/>
</dbReference>
<dbReference type="EC" id="3.1.26.4" evidence="2"/>
<gene>
    <name evidence="4" type="ORF">WMY93_032579</name>
</gene>
<dbReference type="Gene3D" id="3.30.70.270">
    <property type="match status" value="1"/>
</dbReference>
<keyword evidence="5" id="KW-1185">Reference proteome</keyword>